<accession>A0A0V1E6H6</accession>
<dbReference type="Proteomes" id="UP000054805">
    <property type="component" value="Unassembled WGS sequence"/>
</dbReference>
<proteinExistence type="predicted"/>
<protein>
    <submittedName>
        <fullName evidence="1">Uncharacterized protein</fullName>
    </submittedName>
</protein>
<reference evidence="3 4" key="1">
    <citation type="submission" date="2015-01" db="EMBL/GenBank/DDBJ databases">
        <title>Evolution of Trichinella species and genotypes.</title>
        <authorList>
            <person name="Korhonen P.K."/>
            <person name="Edoardo P."/>
            <person name="Giuseppe L.R."/>
            <person name="Gasser R.B."/>
        </authorList>
    </citation>
    <scope>NUCLEOTIDE SEQUENCE [LARGE SCALE GENOMIC DNA]</scope>
    <source>
        <strain evidence="1">ISS13</strain>
        <strain evidence="2">ISS588</strain>
    </source>
</reference>
<evidence type="ECO:0000313" key="1">
    <source>
        <dbReference type="EMBL" id="KRY69222.1"/>
    </source>
</evidence>
<evidence type="ECO:0000313" key="3">
    <source>
        <dbReference type="Proteomes" id="UP000054632"/>
    </source>
</evidence>
<sequence length="109" mass="12645">MSYHVYPAVQTEFDIFSVGHRHLISACDIDQVSTPFPDNTENSTTKHNTFTRYKHRSIDHRTSFFTCWSSNLGHNRKWHCLAAGNGHILPPDYLVQNLISRLLMKDDEI</sequence>
<comment type="caution">
    <text evidence="1">The sequence shown here is derived from an EMBL/GenBank/DDBJ whole genome shotgun (WGS) entry which is preliminary data.</text>
</comment>
<dbReference type="EMBL" id="JYDR01000095">
    <property type="protein sequence ID" value="KRY69222.1"/>
    <property type="molecule type" value="Genomic_DNA"/>
</dbReference>
<keyword evidence="4" id="KW-1185">Reference proteome</keyword>
<dbReference type="Proteomes" id="UP000054632">
    <property type="component" value="Unassembled WGS sequence"/>
</dbReference>
<organism evidence="1 3">
    <name type="scientific">Trichinella pseudospiralis</name>
    <name type="common">Parasitic roundworm</name>
    <dbReference type="NCBI Taxonomy" id="6337"/>
    <lineage>
        <taxon>Eukaryota</taxon>
        <taxon>Metazoa</taxon>
        <taxon>Ecdysozoa</taxon>
        <taxon>Nematoda</taxon>
        <taxon>Enoplea</taxon>
        <taxon>Dorylaimia</taxon>
        <taxon>Trichinellida</taxon>
        <taxon>Trichinellidae</taxon>
        <taxon>Trichinella</taxon>
    </lineage>
</organism>
<name>A0A0V1E6H6_TRIPS</name>
<dbReference type="EMBL" id="JYDS01000053">
    <property type="protein sequence ID" value="KRZ28842.1"/>
    <property type="molecule type" value="Genomic_DNA"/>
</dbReference>
<dbReference type="AlphaFoldDB" id="A0A0V1E6H6"/>
<evidence type="ECO:0000313" key="2">
    <source>
        <dbReference type="EMBL" id="KRZ28842.1"/>
    </source>
</evidence>
<gene>
    <name evidence="1" type="ORF">T4A_9272</name>
    <name evidence="2" type="ORF">T4B_2298</name>
</gene>
<evidence type="ECO:0000313" key="4">
    <source>
        <dbReference type="Proteomes" id="UP000054805"/>
    </source>
</evidence>